<dbReference type="InterPro" id="IPR027417">
    <property type="entry name" value="P-loop_NTPase"/>
</dbReference>
<dbReference type="GO" id="GO:0022857">
    <property type="term" value="F:transmembrane transporter activity"/>
    <property type="evidence" value="ECO:0007669"/>
    <property type="project" value="TreeGrafter"/>
</dbReference>
<dbReference type="AlphaFoldDB" id="A0A6L5WHF4"/>
<comment type="caution">
    <text evidence="5">The sequence shown here is derived from an EMBL/GenBank/DDBJ whole genome shotgun (WGS) entry which is preliminary data.</text>
</comment>
<accession>A0A6L5WHF4</accession>
<organism evidence="5 6">
    <name type="scientific">Campylobacter portucalensis</name>
    <dbReference type="NCBI Taxonomy" id="2608384"/>
    <lineage>
        <taxon>Bacteria</taxon>
        <taxon>Pseudomonadati</taxon>
        <taxon>Campylobacterota</taxon>
        <taxon>Epsilonproteobacteria</taxon>
        <taxon>Campylobacterales</taxon>
        <taxon>Campylobacteraceae</taxon>
        <taxon>Campylobacter</taxon>
    </lineage>
</organism>
<dbReference type="PANTHER" id="PTHR24220">
    <property type="entry name" value="IMPORT ATP-BINDING PROTEIN"/>
    <property type="match status" value="1"/>
</dbReference>
<evidence type="ECO:0000313" key="6">
    <source>
        <dbReference type="Proteomes" id="UP000476338"/>
    </source>
</evidence>
<evidence type="ECO:0000256" key="2">
    <source>
        <dbReference type="ARBA" id="ARBA00022741"/>
    </source>
</evidence>
<dbReference type="InterPro" id="IPR003439">
    <property type="entry name" value="ABC_transporter-like_ATP-bd"/>
</dbReference>
<reference evidence="5 6" key="1">
    <citation type="submission" date="2019-09" db="EMBL/GenBank/DDBJ databases">
        <authorList>
            <person name="Silva M."/>
            <person name="Pereira G."/>
            <person name="Lopes-Da-Costa L."/>
            <person name="Silva E."/>
        </authorList>
    </citation>
    <scope>NUCLEOTIDE SEQUENCE [LARGE SCALE GENOMIC DNA]</scope>
    <source>
        <strain evidence="5 6">FMV-PI01</strain>
    </source>
</reference>
<dbReference type="GO" id="GO:0005886">
    <property type="term" value="C:plasma membrane"/>
    <property type="evidence" value="ECO:0007669"/>
    <property type="project" value="TreeGrafter"/>
</dbReference>
<name>A0A6L5WHF4_9BACT</name>
<proteinExistence type="predicted"/>
<dbReference type="CDD" id="cd03255">
    <property type="entry name" value="ABC_MJ0796_LolCDE_FtsE"/>
    <property type="match status" value="1"/>
</dbReference>
<dbReference type="InterPro" id="IPR017871">
    <property type="entry name" value="ABC_transporter-like_CS"/>
</dbReference>
<dbReference type="PROSITE" id="PS00211">
    <property type="entry name" value="ABC_TRANSPORTER_1"/>
    <property type="match status" value="1"/>
</dbReference>
<dbReference type="SMART" id="SM00382">
    <property type="entry name" value="AAA"/>
    <property type="match status" value="1"/>
</dbReference>
<gene>
    <name evidence="5" type="ORF">F1B92_04890</name>
</gene>
<dbReference type="InterPro" id="IPR017911">
    <property type="entry name" value="MacB-like_ATP-bd"/>
</dbReference>
<dbReference type="GO" id="GO:0005524">
    <property type="term" value="F:ATP binding"/>
    <property type="evidence" value="ECO:0007669"/>
    <property type="project" value="UniProtKB-KW"/>
</dbReference>
<evidence type="ECO:0000313" key="5">
    <source>
        <dbReference type="EMBL" id="MSN96509.1"/>
    </source>
</evidence>
<dbReference type="Proteomes" id="UP000476338">
    <property type="component" value="Unassembled WGS sequence"/>
</dbReference>
<evidence type="ECO:0000256" key="1">
    <source>
        <dbReference type="ARBA" id="ARBA00022448"/>
    </source>
</evidence>
<sequence>MIEVKNISKIFNENKNNEFCALKNVNFSVKKGEIFFLKGVSGSGKSTLLNIMAGLLKPSEGEIFMDGENISKLSIKFASKFRREKIGMIFQNFNLIPTLSVFDNIIIPTLPDKLDKKAFAFELLDKFNIFSKKYELTKNLSGGEQQRVAIIRALINNPSIILADEPSANLDRYLSEKLIEYFFNIKGITIVISTHDPLLLESGIGSAFYEMKKD</sequence>
<evidence type="ECO:0000256" key="3">
    <source>
        <dbReference type="ARBA" id="ARBA00022840"/>
    </source>
</evidence>
<keyword evidence="2" id="KW-0547">Nucleotide-binding</keyword>
<feature type="domain" description="ABC transporter" evidence="4">
    <location>
        <begin position="2"/>
        <end position="213"/>
    </location>
</feature>
<keyword evidence="1" id="KW-0813">Transport</keyword>
<reference evidence="5 6" key="2">
    <citation type="submission" date="2020-03" db="EMBL/GenBank/DDBJ databases">
        <title>Campylobacter portucalensis sp. nov., a new species of Campylobacter isolated from the reproductive tract of bulls.</title>
        <authorList>
            <person name="Silva M.F."/>
            <person name="Pereira G."/>
            <person name="Carneiro C."/>
            <person name="Hemphill A."/>
            <person name="Mateus L."/>
            <person name="Lopes-Da-Costa L."/>
            <person name="Silva E."/>
        </authorList>
    </citation>
    <scope>NUCLEOTIDE SEQUENCE [LARGE SCALE GENOMIC DNA]</scope>
    <source>
        <strain evidence="5 6">FMV-PI01</strain>
    </source>
</reference>
<dbReference type="Gene3D" id="3.40.50.300">
    <property type="entry name" value="P-loop containing nucleotide triphosphate hydrolases"/>
    <property type="match status" value="1"/>
</dbReference>
<dbReference type="RefSeq" id="WP_154570781.1">
    <property type="nucleotide sequence ID" value="NZ_VWSJ01000015.1"/>
</dbReference>
<dbReference type="EMBL" id="VWSJ01000015">
    <property type="protein sequence ID" value="MSN96509.1"/>
    <property type="molecule type" value="Genomic_DNA"/>
</dbReference>
<keyword evidence="6" id="KW-1185">Reference proteome</keyword>
<keyword evidence="3 5" id="KW-0067">ATP-binding</keyword>
<dbReference type="InterPro" id="IPR003593">
    <property type="entry name" value="AAA+_ATPase"/>
</dbReference>
<protein>
    <submittedName>
        <fullName evidence="5">ABC transporter ATP-binding protein</fullName>
    </submittedName>
</protein>
<dbReference type="Pfam" id="PF00005">
    <property type="entry name" value="ABC_tran"/>
    <property type="match status" value="1"/>
</dbReference>
<dbReference type="InterPro" id="IPR015854">
    <property type="entry name" value="ABC_transpr_LolD-like"/>
</dbReference>
<dbReference type="GO" id="GO:0016887">
    <property type="term" value="F:ATP hydrolysis activity"/>
    <property type="evidence" value="ECO:0007669"/>
    <property type="project" value="InterPro"/>
</dbReference>
<dbReference type="SUPFAM" id="SSF52540">
    <property type="entry name" value="P-loop containing nucleoside triphosphate hydrolases"/>
    <property type="match status" value="1"/>
</dbReference>
<dbReference type="PROSITE" id="PS50893">
    <property type="entry name" value="ABC_TRANSPORTER_2"/>
    <property type="match status" value="1"/>
</dbReference>
<evidence type="ECO:0000259" key="4">
    <source>
        <dbReference type="PROSITE" id="PS50893"/>
    </source>
</evidence>